<name>A0ABN0YYC9_9ACTN</name>
<reference evidence="1 2" key="1">
    <citation type="journal article" date="2019" name="Int. J. Syst. Evol. Microbiol.">
        <title>The Global Catalogue of Microorganisms (GCM) 10K type strain sequencing project: providing services to taxonomists for standard genome sequencing and annotation.</title>
        <authorList>
            <consortium name="The Broad Institute Genomics Platform"/>
            <consortium name="The Broad Institute Genome Sequencing Center for Infectious Disease"/>
            <person name="Wu L."/>
            <person name="Ma J."/>
        </authorList>
    </citation>
    <scope>NUCLEOTIDE SEQUENCE [LARGE SCALE GENOMIC DNA]</scope>
    <source>
        <strain evidence="1 2">JCM 4788</strain>
    </source>
</reference>
<sequence>MAGAAGAAGAACAAVPASTTPAVSATAALLAVFRTTDDRRCATLPVINCPRIRVVSASARISAGEREYPR</sequence>
<organism evidence="1 2">
    <name type="scientific">Streptomyces luteireticuli</name>
    <dbReference type="NCBI Taxonomy" id="173858"/>
    <lineage>
        <taxon>Bacteria</taxon>
        <taxon>Bacillati</taxon>
        <taxon>Actinomycetota</taxon>
        <taxon>Actinomycetes</taxon>
        <taxon>Kitasatosporales</taxon>
        <taxon>Streptomycetaceae</taxon>
        <taxon>Streptomyces</taxon>
    </lineage>
</organism>
<dbReference type="Proteomes" id="UP001500879">
    <property type="component" value="Unassembled WGS sequence"/>
</dbReference>
<protein>
    <recommendedName>
        <fullName evidence="3">Secreted protein</fullName>
    </recommendedName>
</protein>
<evidence type="ECO:0000313" key="2">
    <source>
        <dbReference type="Proteomes" id="UP001500879"/>
    </source>
</evidence>
<evidence type="ECO:0008006" key="3">
    <source>
        <dbReference type="Google" id="ProtNLM"/>
    </source>
</evidence>
<dbReference type="EMBL" id="BAAABX010000051">
    <property type="protein sequence ID" value="GAA0421078.1"/>
    <property type="molecule type" value="Genomic_DNA"/>
</dbReference>
<gene>
    <name evidence="1" type="ORF">GCM10010357_48020</name>
</gene>
<evidence type="ECO:0000313" key="1">
    <source>
        <dbReference type="EMBL" id="GAA0421078.1"/>
    </source>
</evidence>
<comment type="caution">
    <text evidence="1">The sequence shown here is derived from an EMBL/GenBank/DDBJ whole genome shotgun (WGS) entry which is preliminary data.</text>
</comment>
<proteinExistence type="predicted"/>
<accession>A0ABN0YYC9</accession>
<keyword evidence="2" id="KW-1185">Reference proteome</keyword>